<dbReference type="PANTHER" id="PTHR30373:SF2">
    <property type="entry name" value="UPF0603 PROTEIN YGCG"/>
    <property type="match status" value="1"/>
</dbReference>
<dbReference type="AlphaFoldDB" id="A0A1J5SID1"/>
<dbReference type="EMBL" id="MLJW01000101">
    <property type="protein sequence ID" value="OIQ99885.1"/>
    <property type="molecule type" value="Genomic_DNA"/>
</dbReference>
<evidence type="ECO:0000313" key="3">
    <source>
        <dbReference type="EMBL" id="OIQ99885.1"/>
    </source>
</evidence>
<feature type="transmembrane region" description="Helical" evidence="1">
    <location>
        <begin position="230"/>
        <end position="257"/>
    </location>
</feature>
<feature type="transmembrane region" description="Helical" evidence="1">
    <location>
        <begin position="199"/>
        <end position="218"/>
    </location>
</feature>
<name>A0A1J5SID1_9ZZZZ</name>
<protein>
    <recommendedName>
        <fullName evidence="2">TPM domain-containing protein</fullName>
    </recommendedName>
</protein>
<dbReference type="InterPro" id="IPR007621">
    <property type="entry name" value="TPM_dom"/>
</dbReference>
<gene>
    <name evidence="3" type="ORF">GALL_180920</name>
</gene>
<dbReference type="Pfam" id="PF04536">
    <property type="entry name" value="TPM_phosphatase"/>
    <property type="match status" value="1"/>
</dbReference>
<keyword evidence="1" id="KW-1133">Transmembrane helix</keyword>
<proteinExistence type="predicted"/>
<dbReference type="PANTHER" id="PTHR30373">
    <property type="entry name" value="UPF0603 PROTEIN YGCG"/>
    <property type="match status" value="1"/>
</dbReference>
<comment type="caution">
    <text evidence="3">The sequence shown here is derived from an EMBL/GenBank/DDBJ whole genome shotgun (WGS) entry which is preliminary data.</text>
</comment>
<sequence length="302" mass="30771">MQPPQHKPMKRIARRLSSRWTRHGFIGLLLACCAWLPAWALVAVPALTAPVTDLTGTLTAAQVQELDQQLQAFAARKGSQVAVLIVPTTRPETIEQYSIRVTDVWKLGRKGVDDGVLLLVAKDDRAVRIEVGYGLEGAIPDAVAKRIVAEVIVPRFQAGDFAGGIVAGTEQIMRIIDGESLPPAPSQKTAQTHGPPLELALFIVFGAVVVGQALRAALGRLLGAGASAAVAGFAGWLLIGSGLLAGLAALLAFFAVFSGMRFGGPGGLGGGFGGGGFGGGRGGGGFSGGGGGFGGGGASGRW</sequence>
<keyword evidence="1" id="KW-0472">Membrane</keyword>
<evidence type="ECO:0000256" key="1">
    <source>
        <dbReference type="SAM" id="Phobius"/>
    </source>
</evidence>
<dbReference type="Gene3D" id="3.10.310.50">
    <property type="match status" value="1"/>
</dbReference>
<accession>A0A1J5SID1</accession>
<reference evidence="3" key="1">
    <citation type="submission" date="2016-10" db="EMBL/GenBank/DDBJ databases">
        <title>Sequence of Gallionella enrichment culture.</title>
        <authorList>
            <person name="Poehlein A."/>
            <person name="Muehling M."/>
            <person name="Daniel R."/>
        </authorList>
    </citation>
    <scope>NUCLEOTIDE SEQUENCE</scope>
</reference>
<organism evidence="3">
    <name type="scientific">mine drainage metagenome</name>
    <dbReference type="NCBI Taxonomy" id="410659"/>
    <lineage>
        <taxon>unclassified sequences</taxon>
        <taxon>metagenomes</taxon>
        <taxon>ecological metagenomes</taxon>
    </lineage>
</organism>
<evidence type="ECO:0000259" key="2">
    <source>
        <dbReference type="Pfam" id="PF04536"/>
    </source>
</evidence>
<keyword evidence="1" id="KW-0812">Transmembrane</keyword>
<feature type="domain" description="TPM" evidence="2">
    <location>
        <begin position="51"/>
        <end position="174"/>
    </location>
</feature>